<dbReference type="Pfam" id="PF00501">
    <property type="entry name" value="AMP-binding"/>
    <property type="match status" value="1"/>
</dbReference>
<dbReference type="InterPro" id="IPR042099">
    <property type="entry name" value="ANL_N_sf"/>
</dbReference>
<evidence type="ECO:0000313" key="5">
    <source>
        <dbReference type="EMBL" id="AMG75600.1"/>
    </source>
</evidence>
<gene>
    <name evidence="5" type="ORF">SGRAN_3257</name>
</gene>
<feature type="domain" description="AMP-binding enzyme C-terminal" evidence="4">
    <location>
        <begin position="456"/>
        <end position="522"/>
    </location>
</feature>
<reference evidence="5 6" key="1">
    <citation type="journal article" date="2016" name="BMC Genomics">
        <title>Genomic analysis of the nitrate-respiring Sphingopyxis granuli (formerly Sphingomonas macrogoltabida) strain TFA.</title>
        <authorList>
            <person name="Garcia-Romero I."/>
            <person name="Perez-Pulido A.J."/>
            <person name="Gonzalez-Flores Y.E."/>
            <person name="Reyes-Ramirez F."/>
            <person name="Santero E."/>
            <person name="Floriano B."/>
        </authorList>
    </citation>
    <scope>NUCLEOTIDE SEQUENCE [LARGE SCALE GENOMIC DNA]</scope>
    <source>
        <strain evidence="5 6">TFA</strain>
    </source>
</reference>
<protein>
    <submittedName>
        <fullName evidence="5">AMP-dependent synthetase and ligase</fullName>
        <ecNumber evidence="5">6.2.1.3</ecNumber>
    </submittedName>
</protein>
<dbReference type="Pfam" id="PF13193">
    <property type="entry name" value="AMP-binding_C"/>
    <property type="match status" value="1"/>
</dbReference>
<dbReference type="AlphaFoldDB" id="A0AA86GM80"/>
<dbReference type="RefSeq" id="WP_067185467.1">
    <property type="nucleotide sequence ID" value="NZ_CP012199.1"/>
</dbReference>
<evidence type="ECO:0000256" key="1">
    <source>
        <dbReference type="ARBA" id="ARBA00006432"/>
    </source>
</evidence>
<accession>A0AA86GM80</accession>
<dbReference type="GO" id="GO:0031956">
    <property type="term" value="F:medium-chain fatty acid-CoA ligase activity"/>
    <property type="evidence" value="ECO:0007669"/>
    <property type="project" value="TreeGrafter"/>
</dbReference>
<name>A0AA86GM80_9SPHN</name>
<dbReference type="InterPro" id="IPR025110">
    <property type="entry name" value="AMP-bd_C"/>
</dbReference>
<dbReference type="InterPro" id="IPR000873">
    <property type="entry name" value="AMP-dep_synth/lig_dom"/>
</dbReference>
<evidence type="ECO:0000313" key="6">
    <source>
        <dbReference type="Proteomes" id="UP000058599"/>
    </source>
</evidence>
<comment type="similarity">
    <text evidence="1">Belongs to the ATP-dependent AMP-binding enzyme family.</text>
</comment>
<dbReference type="EC" id="6.2.1.3" evidence="5"/>
<dbReference type="SUPFAM" id="SSF56801">
    <property type="entry name" value="Acetyl-CoA synthetase-like"/>
    <property type="match status" value="1"/>
</dbReference>
<organism evidence="5 6">
    <name type="scientific">Sphingopyxis granuli</name>
    <dbReference type="NCBI Taxonomy" id="267128"/>
    <lineage>
        <taxon>Bacteria</taxon>
        <taxon>Pseudomonadati</taxon>
        <taxon>Pseudomonadota</taxon>
        <taxon>Alphaproteobacteria</taxon>
        <taxon>Sphingomonadales</taxon>
        <taxon>Sphingomonadaceae</taxon>
        <taxon>Sphingopyxis</taxon>
    </lineage>
</organism>
<dbReference type="KEGG" id="sgi:SGRAN_3257"/>
<dbReference type="Proteomes" id="UP000058599">
    <property type="component" value="Chromosome"/>
</dbReference>
<proteinExistence type="inferred from homology"/>
<keyword evidence="2 5" id="KW-0436">Ligase</keyword>
<keyword evidence="6" id="KW-1185">Reference proteome</keyword>
<dbReference type="EMBL" id="CP012199">
    <property type="protein sequence ID" value="AMG75600.1"/>
    <property type="molecule type" value="Genomic_DNA"/>
</dbReference>
<dbReference type="GO" id="GO:0004467">
    <property type="term" value="F:long-chain fatty acid-CoA ligase activity"/>
    <property type="evidence" value="ECO:0007669"/>
    <property type="project" value="UniProtKB-EC"/>
</dbReference>
<evidence type="ECO:0000259" key="3">
    <source>
        <dbReference type="Pfam" id="PF00501"/>
    </source>
</evidence>
<evidence type="ECO:0000256" key="2">
    <source>
        <dbReference type="ARBA" id="ARBA00022598"/>
    </source>
</evidence>
<dbReference type="Gene3D" id="3.40.50.12780">
    <property type="entry name" value="N-terminal domain of ligase-like"/>
    <property type="match status" value="1"/>
</dbReference>
<sequence length="542" mass="58609">MTAFTQWTEVAPIADLLIRGAARHPDRKVIAFPDASLTYGELLGRAADVARGLAGLGITPRSHVGLLCNNGPEMVAGFFGILLANCVAVPLNARHKAHELQYIIANADLCAILTAAADTSYLDFREVLATALPSVGAAADAQALHLEEAPLLRHLILLSGDKQAGFLGAADLAAAAEPVSEAEIDHRRRSTRICDNAVIIYTSGTTANPKGCMLSHESMTRGPVFRAQNRFRSADHEVTWGGGPLFHIGSLAPFIGSVGCAGTYITDVFFDPGRALKLMEREGVTAAWPWFPAILQPLFDHPEFDPAKLDKLRSVLLIGPESLVERAMTLLPQTEFMQACGMTETAGIFALMDEGESRFNRANCQGKAVPGVEVRIVDPETGEDLPPDSVGEILVRGYCVMSGYYRDPVKTAEALDEDGWLHTGDLYKRCGEGRLTFNGRAKDMLKVGGENVAAIEVEAYLASHPAVRIAEVVGKPDPRLDEVPVAFVELRPGMTAGADELIDFCKGKIASYKVPRAVYFMTAEEWPMSATKVNKRALRERL</sequence>
<dbReference type="InterPro" id="IPR045851">
    <property type="entry name" value="AMP-bd_C_sf"/>
</dbReference>
<dbReference type="PANTHER" id="PTHR43201">
    <property type="entry name" value="ACYL-COA SYNTHETASE"/>
    <property type="match status" value="1"/>
</dbReference>
<dbReference type="Gene3D" id="3.30.300.30">
    <property type="match status" value="1"/>
</dbReference>
<dbReference type="PANTHER" id="PTHR43201:SF5">
    <property type="entry name" value="MEDIUM-CHAIN ACYL-COA LIGASE ACSF2, MITOCHONDRIAL"/>
    <property type="match status" value="1"/>
</dbReference>
<evidence type="ECO:0000259" key="4">
    <source>
        <dbReference type="Pfam" id="PF13193"/>
    </source>
</evidence>
<feature type="domain" description="AMP-dependent synthetase/ligase" evidence="3">
    <location>
        <begin position="20"/>
        <end position="405"/>
    </location>
</feature>